<keyword evidence="1" id="KW-0472">Membrane</keyword>
<protein>
    <submittedName>
        <fullName evidence="2">Uncharacterized protein</fullName>
    </submittedName>
</protein>
<evidence type="ECO:0000256" key="1">
    <source>
        <dbReference type="SAM" id="Phobius"/>
    </source>
</evidence>
<dbReference type="AlphaFoldDB" id="A0A8T7H3A4"/>
<dbReference type="Proteomes" id="UP000737555">
    <property type="component" value="Unassembled WGS sequence"/>
</dbReference>
<organism evidence="2 3">
    <name type="scientific">Methanoculleus bourgensis</name>
    <dbReference type="NCBI Taxonomy" id="83986"/>
    <lineage>
        <taxon>Archaea</taxon>
        <taxon>Methanobacteriati</taxon>
        <taxon>Methanobacteriota</taxon>
        <taxon>Stenosarchaea group</taxon>
        <taxon>Methanomicrobia</taxon>
        <taxon>Methanomicrobiales</taxon>
        <taxon>Methanomicrobiaceae</taxon>
        <taxon>Methanoculleus</taxon>
    </lineage>
</organism>
<gene>
    <name evidence="2" type="ORF">HQQ74_09520</name>
</gene>
<dbReference type="EMBL" id="JABMJE010000167">
    <property type="protein sequence ID" value="NQS78913.1"/>
    <property type="molecule type" value="Genomic_DNA"/>
</dbReference>
<feature type="transmembrane region" description="Helical" evidence="1">
    <location>
        <begin position="12"/>
        <end position="37"/>
    </location>
</feature>
<proteinExistence type="predicted"/>
<keyword evidence="1" id="KW-1133">Transmembrane helix</keyword>
<feature type="transmembrane region" description="Helical" evidence="1">
    <location>
        <begin position="43"/>
        <end position="62"/>
    </location>
</feature>
<sequence>MDEAAKKVFKGKFIALTVILNIIILCFAMGVFVLFRFAPSSTLGLWIGVALLVVGAVLSAVFRKLYHQTKTWLHEQP</sequence>
<evidence type="ECO:0000313" key="3">
    <source>
        <dbReference type="Proteomes" id="UP000737555"/>
    </source>
</evidence>
<evidence type="ECO:0000313" key="2">
    <source>
        <dbReference type="EMBL" id="NQS78913.1"/>
    </source>
</evidence>
<accession>A0A8T7H3A4</accession>
<keyword evidence="1" id="KW-0812">Transmembrane</keyword>
<reference evidence="2" key="1">
    <citation type="submission" date="2020-05" db="EMBL/GenBank/DDBJ databases">
        <title>The first insight into the ecology of ammonia-tolerant syntrophic propionate oxidizing bacteria.</title>
        <authorList>
            <person name="Singh A."/>
            <person name="Schnurer A."/>
            <person name="Westerholm M."/>
        </authorList>
    </citation>
    <scope>NUCLEOTIDE SEQUENCE</scope>
    <source>
        <strain evidence="2">MAG54</strain>
    </source>
</reference>
<comment type="caution">
    <text evidence="2">The sequence shown here is derived from an EMBL/GenBank/DDBJ whole genome shotgun (WGS) entry which is preliminary data.</text>
</comment>
<name>A0A8T7H3A4_9EURY</name>